<sequence length="149" mass="16512">MLALRKSFSALFITSLLFTGSVATLPAARAQIPEAPADSLSRTNILLQDELYFGRSRPGGIVSEEQFQRFLRNVVTPRFPDGLTVVDASGQFRGSNGTIVREPTKVLILIYPNSPAKRRAIEEIISLYKTQFQQESVLRVTSVPVRVGF</sequence>
<evidence type="ECO:0000313" key="3">
    <source>
        <dbReference type="Proteomes" id="UP000185984"/>
    </source>
</evidence>
<evidence type="ECO:0008006" key="4">
    <source>
        <dbReference type="Google" id="ProtNLM"/>
    </source>
</evidence>
<keyword evidence="3" id="KW-1185">Reference proteome</keyword>
<gene>
    <name evidence="2" type="ORF">NIES1031_08025</name>
</gene>
<accession>A0A1U7HWC3</accession>
<feature type="signal peptide" evidence="1">
    <location>
        <begin position="1"/>
        <end position="23"/>
    </location>
</feature>
<organism evidence="2 3">
    <name type="scientific">Chroogloeocystis siderophila 5.2 s.c.1</name>
    <dbReference type="NCBI Taxonomy" id="247279"/>
    <lineage>
        <taxon>Bacteria</taxon>
        <taxon>Bacillati</taxon>
        <taxon>Cyanobacteriota</taxon>
        <taxon>Cyanophyceae</taxon>
        <taxon>Oscillatoriophycideae</taxon>
        <taxon>Chroococcales</taxon>
        <taxon>Chroococcaceae</taxon>
        <taxon>Chroogloeocystis</taxon>
    </lineage>
</organism>
<evidence type="ECO:0000313" key="2">
    <source>
        <dbReference type="EMBL" id="OKH27842.1"/>
    </source>
</evidence>
<protein>
    <recommendedName>
        <fullName evidence="4">DUF3574 domain-containing protein</fullName>
    </recommendedName>
</protein>
<dbReference type="OrthoDB" id="794286at2"/>
<dbReference type="InterPro" id="IPR021957">
    <property type="entry name" value="DUF3574"/>
</dbReference>
<evidence type="ECO:0000256" key="1">
    <source>
        <dbReference type="SAM" id="SignalP"/>
    </source>
</evidence>
<dbReference type="AlphaFoldDB" id="A0A1U7HWC3"/>
<dbReference type="Pfam" id="PF12098">
    <property type="entry name" value="DUF3574"/>
    <property type="match status" value="1"/>
</dbReference>
<dbReference type="STRING" id="247279.NIES1031_08025"/>
<dbReference type="EMBL" id="MRCC01000005">
    <property type="protein sequence ID" value="OKH27842.1"/>
    <property type="molecule type" value="Genomic_DNA"/>
</dbReference>
<keyword evidence="1" id="KW-0732">Signal</keyword>
<comment type="caution">
    <text evidence="2">The sequence shown here is derived from an EMBL/GenBank/DDBJ whole genome shotgun (WGS) entry which is preliminary data.</text>
</comment>
<dbReference type="RefSeq" id="WP_073548924.1">
    <property type="nucleotide sequence ID" value="NZ_CAWMVK010000039.1"/>
</dbReference>
<dbReference type="Proteomes" id="UP000185984">
    <property type="component" value="Unassembled WGS sequence"/>
</dbReference>
<name>A0A1U7HWC3_9CHRO</name>
<reference evidence="2 3" key="1">
    <citation type="submission" date="2016-11" db="EMBL/GenBank/DDBJ databases">
        <title>Draft Genome Sequences of Nine Cyanobacterial Strains from Diverse Habitats.</title>
        <authorList>
            <person name="Zhu T."/>
            <person name="Hou S."/>
            <person name="Lu X."/>
            <person name="Hess W.R."/>
        </authorList>
    </citation>
    <scope>NUCLEOTIDE SEQUENCE [LARGE SCALE GENOMIC DNA]</scope>
    <source>
        <strain evidence="2 3">5.2 s.c.1</strain>
    </source>
</reference>
<proteinExistence type="predicted"/>
<feature type="chain" id="PRO_5012888662" description="DUF3574 domain-containing protein" evidence="1">
    <location>
        <begin position="24"/>
        <end position="149"/>
    </location>
</feature>